<gene>
    <name evidence="2" type="ORF">KHZ90_08420</name>
</gene>
<dbReference type="AlphaFoldDB" id="A0A943A3R2"/>
<feature type="transmembrane region" description="Helical" evidence="1">
    <location>
        <begin position="66"/>
        <end position="89"/>
    </location>
</feature>
<keyword evidence="1" id="KW-0812">Transmembrane</keyword>
<evidence type="ECO:0000313" key="3">
    <source>
        <dbReference type="Proteomes" id="UP000778864"/>
    </source>
</evidence>
<evidence type="ECO:0000313" key="2">
    <source>
        <dbReference type="EMBL" id="MBS4893785.1"/>
    </source>
</evidence>
<reference evidence="2" key="1">
    <citation type="submission" date="2021-02" db="EMBL/GenBank/DDBJ databases">
        <title>Infant gut strain persistence is associated with maternal origin, phylogeny, and functional potential including surface adhesion and iron acquisition.</title>
        <authorList>
            <person name="Lou Y.C."/>
        </authorList>
    </citation>
    <scope>NUCLEOTIDE SEQUENCE</scope>
    <source>
        <strain evidence="2">L3_108_031G1_dasL3_108_031G1_concoct_20</strain>
    </source>
</reference>
<dbReference type="RefSeq" id="WP_278468083.1">
    <property type="nucleotide sequence ID" value="NZ_JAGZMU010000005.1"/>
</dbReference>
<dbReference type="EMBL" id="JAGZMU010000005">
    <property type="protein sequence ID" value="MBS4893785.1"/>
    <property type="molecule type" value="Genomic_DNA"/>
</dbReference>
<keyword evidence="1" id="KW-0472">Membrane</keyword>
<proteinExistence type="predicted"/>
<evidence type="ECO:0000256" key="1">
    <source>
        <dbReference type="SAM" id="Phobius"/>
    </source>
</evidence>
<protein>
    <submittedName>
        <fullName evidence="2">Uncharacterized protein</fullName>
    </submittedName>
</protein>
<keyword evidence="1" id="KW-1133">Transmembrane helix</keyword>
<comment type="caution">
    <text evidence="2">The sequence shown here is derived from an EMBL/GenBank/DDBJ whole genome shotgun (WGS) entry which is preliminary data.</text>
</comment>
<organism evidence="2 3">
    <name type="scientific">Veillonella parvula</name>
    <name type="common">Staphylococcus parvulus</name>
    <dbReference type="NCBI Taxonomy" id="29466"/>
    <lineage>
        <taxon>Bacteria</taxon>
        <taxon>Bacillati</taxon>
        <taxon>Bacillota</taxon>
        <taxon>Negativicutes</taxon>
        <taxon>Veillonellales</taxon>
        <taxon>Veillonellaceae</taxon>
        <taxon>Veillonella</taxon>
    </lineage>
</organism>
<dbReference type="Proteomes" id="UP000778864">
    <property type="component" value="Unassembled WGS sequence"/>
</dbReference>
<sequence length="90" mass="11123">MSEDFNLIRECYMNVENKEISRRKLLHYYNCLPINLKINMNKNDIETFCKIMKQIRYERNYRLTQLFLKLFCISWIVAIFIIIFCLIVFK</sequence>
<name>A0A943A3R2_VEIPA</name>
<accession>A0A943A3R2</accession>